<dbReference type="GO" id="GO:0005634">
    <property type="term" value="C:nucleus"/>
    <property type="evidence" value="ECO:0007669"/>
    <property type="project" value="UniProtKB-SubCell"/>
</dbReference>
<dbReference type="SMART" id="SM00415">
    <property type="entry name" value="HSF"/>
    <property type="match status" value="1"/>
</dbReference>
<evidence type="ECO:0000256" key="5">
    <source>
        <dbReference type="RuleBase" id="RU004020"/>
    </source>
</evidence>
<evidence type="ECO:0000256" key="3">
    <source>
        <dbReference type="ARBA" id="ARBA00023125"/>
    </source>
</evidence>
<keyword evidence="6" id="KW-0175">Coiled coil</keyword>
<proteinExistence type="inferred from homology"/>
<evidence type="ECO:0000259" key="7">
    <source>
        <dbReference type="SMART" id="SM00415"/>
    </source>
</evidence>
<dbReference type="GO" id="GO:0006357">
    <property type="term" value="P:regulation of transcription by RNA polymerase II"/>
    <property type="evidence" value="ECO:0007669"/>
    <property type="project" value="TreeGrafter"/>
</dbReference>
<accession>A0A6N2L7X0</accession>
<keyword evidence="2" id="KW-0346">Stress response</keyword>
<keyword evidence="4" id="KW-0539">Nucleus</keyword>
<dbReference type="FunFam" id="1.10.10.10:FF:000660">
    <property type="entry name" value="Heat stress transcription factor A-6b"/>
    <property type="match status" value="1"/>
</dbReference>
<feature type="domain" description="HSF-type DNA-binding" evidence="7">
    <location>
        <begin position="51"/>
        <end position="153"/>
    </location>
</feature>
<dbReference type="PANTHER" id="PTHR10015:SF308">
    <property type="entry name" value="HSF-TYPE DNA-BINDING DOMAIN-CONTAINING PROTEIN"/>
    <property type="match status" value="1"/>
</dbReference>
<evidence type="ECO:0000256" key="1">
    <source>
        <dbReference type="ARBA" id="ARBA00004123"/>
    </source>
</evidence>
<protein>
    <recommendedName>
        <fullName evidence="7">HSF-type DNA-binding domain-containing protein</fullName>
    </recommendedName>
</protein>
<dbReference type="InterPro" id="IPR036388">
    <property type="entry name" value="WH-like_DNA-bd_sf"/>
</dbReference>
<dbReference type="GO" id="GO:0003700">
    <property type="term" value="F:DNA-binding transcription factor activity"/>
    <property type="evidence" value="ECO:0007669"/>
    <property type="project" value="InterPro"/>
</dbReference>
<name>A0A6N2L7X0_SALVM</name>
<dbReference type="InterPro" id="IPR000232">
    <property type="entry name" value="HSF_DNA-bd"/>
</dbReference>
<evidence type="ECO:0000256" key="2">
    <source>
        <dbReference type="ARBA" id="ARBA00023016"/>
    </source>
</evidence>
<dbReference type="GO" id="GO:0000978">
    <property type="term" value="F:RNA polymerase II cis-regulatory region sequence-specific DNA binding"/>
    <property type="evidence" value="ECO:0007669"/>
    <property type="project" value="TreeGrafter"/>
</dbReference>
<gene>
    <name evidence="8" type="ORF">SVIM_LOCUS151954</name>
</gene>
<evidence type="ECO:0000256" key="6">
    <source>
        <dbReference type="SAM" id="Coils"/>
    </source>
</evidence>
<dbReference type="AlphaFoldDB" id="A0A6N2L7X0"/>
<comment type="similarity">
    <text evidence="5">Belongs to the HSF family.</text>
</comment>
<dbReference type="InterPro" id="IPR036390">
    <property type="entry name" value="WH_DNA-bd_sf"/>
</dbReference>
<feature type="coiled-coil region" evidence="6">
    <location>
        <begin position="167"/>
        <end position="194"/>
    </location>
</feature>
<dbReference type="SUPFAM" id="SSF46785">
    <property type="entry name" value="Winged helix' DNA-binding domain"/>
    <property type="match status" value="1"/>
</dbReference>
<reference evidence="8" key="1">
    <citation type="submission" date="2019-03" db="EMBL/GenBank/DDBJ databases">
        <authorList>
            <person name="Mank J."/>
            <person name="Almeida P."/>
        </authorList>
    </citation>
    <scope>NUCLEOTIDE SEQUENCE</scope>
    <source>
        <strain evidence="8">78183</strain>
    </source>
</reference>
<dbReference type="EMBL" id="CAADRP010000890">
    <property type="protein sequence ID" value="VFU33367.1"/>
    <property type="molecule type" value="Genomic_DNA"/>
</dbReference>
<evidence type="ECO:0000256" key="4">
    <source>
        <dbReference type="ARBA" id="ARBA00023242"/>
    </source>
</evidence>
<keyword evidence="3" id="KW-0238">DNA-binding</keyword>
<dbReference type="Pfam" id="PF00447">
    <property type="entry name" value="HSF_DNA-bind"/>
    <property type="match status" value="1"/>
</dbReference>
<organism evidence="8">
    <name type="scientific">Salix viminalis</name>
    <name type="common">Common osier</name>
    <name type="synonym">Basket willow</name>
    <dbReference type="NCBI Taxonomy" id="40686"/>
    <lineage>
        <taxon>Eukaryota</taxon>
        <taxon>Viridiplantae</taxon>
        <taxon>Streptophyta</taxon>
        <taxon>Embryophyta</taxon>
        <taxon>Tracheophyta</taxon>
        <taxon>Spermatophyta</taxon>
        <taxon>Magnoliopsida</taxon>
        <taxon>eudicotyledons</taxon>
        <taxon>Gunneridae</taxon>
        <taxon>Pentapetalae</taxon>
        <taxon>rosids</taxon>
        <taxon>fabids</taxon>
        <taxon>Malpighiales</taxon>
        <taxon>Salicaceae</taxon>
        <taxon>Saliceae</taxon>
        <taxon>Salix</taxon>
    </lineage>
</organism>
<dbReference type="PANTHER" id="PTHR10015">
    <property type="entry name" value="HEAT SHOCK TRANSCRIPTION FACTOR"/>
    <property type="match status" value="1"/>
</dbReference>
<comment type="subcellular location">
    <subcellularLocation>
        <location evidence="1">Nucleus</location>
    </subcellularLocation>
</comment>
<sequence>MVSTQYKKVYTHLKKTKKLSQNMAANILQLDQGTAIKISSSSTIRSPKTKCPPPFLSKTFDLVEEGGADGVAGHPHGKRIVSWNAEGNGFIVWSPAEFSELTLPRFFKHNNFSSFIRQLNTYGFKKTSSKQWEFKHEKFLKGRRHMLVEITRKKCEPSARAIEETQCLILMEENKNLRREKLELQIQITQFKALEMRLLDCLTQDIYGKPPEQN</sequence>
<evidence type="ECO:0000313" key="8">
    <source>
        <dbReference type="EMBL" id="VFU33367.1"/>
    </source>
</evidence>
<dbReference type="Gene3D" id="1.10.10.10">
    <property type="entry name" value="Winged helix-like DNA-binding domain superfamily/Winged helix DNA-binding domain"/>
    <property type="match status" value="1"/>
</dbReference>